<dbReference type="GO" id="GO:0007188">
    <property type="term" value="P:adenylate cyclase-modulating G protein-coupled receptor signaling pathway"/>
    <property type="evidence" value="ECO:0007669"/>
    <property type="project" value="TreeGrafter"/>
</dbReference>
<dbReference type="PROSITE" id="PS50261">
    <property type="entry name" value="G_PROTEIN_RECEP_F2_4"/>
    <property type="match status" value="1"/>
</dbReference>
<evidence type="ECO:0000313" key="9">
    <source>
        <dbReference type="Proteomes" id="UP001487740"/>
    </source>
</evidence>
<keyword evidence="3 6" id="KW-1133">Transmembrane helix</keyword>
<feature type="domain" description="G-protein coupled receptors family 2 profile 2" evidence="7">
    <location>
        <begin position="30"/>
        <end position="107"/>
    </location>
</feature>
<evidence type="ECO:0000256" key="5">
    <source>
        <dbReference type="SAM" id="MobiDB-lite"/>
    </source>
</evidence>
<dbReference type="PANTHER" id="PTHR45620:SF15">
    <property type="entry name" value="DIURETIC HORMONE 44 RECEPTOR 1-RELATED"/>
    <property type="match status" value="1"/>
</dbReference>
<organism evidence="8 9">
    <name type="scientific">Scylla paramamosain</name>
    <name type="common">Mud crab</name>
    <dbReference type="NCBI Taxonomy" id="85552"/>
    <lineage>
        <taxon>Eukaryota</taxon>
        <taxon>Metazoa</taxon>
        <taxon>Ecdysozoa</taxon>
        <taxon>Arthropoda</taxon>
        <taxon>Crustacea</taxon>
        <taxon>Multicrustacea</taxon>
        <taxon>Malacostraca</taxon>
        <taxon>Eumalacostraca</taxon>
        <taxon>Eucarida</taxon>
        <taxon>Decapoda</taxon>
        <taxon>Pleocyemata</taxon>
        <taxon>Brachyura</taxon>
        <taxon>Eubrachyura</taxon>
        <taxon>Portunoidea</taxon>
        <taxon>Portunidae</taxon>
        <taxon>Portuninae</taxon>
        <taxon>Scylla</taxon>
    </lineage>
</organism>
<dbReference type="GO" id="GO:0007166">
    <property type="term" value="P:cell surface receptor signaling pathway"/>
    <property type="evidence" value="ECO:0007669"/>
    <property type="project" value="InterPro"/>
</dbReference>
<evidence type="ECO:0000313" key="8">
    <source>
        <dbReference type="EMBL" id="KAK8391010.1"/>
    </source>
</evidence>
<dbReference type="EMBL" id="JARAKH010000024">
    <property type="protein sequence ID" value="KAK8391010.1"/>
    <property type="molecule type" value="Genomic_DNA"/>
</dbReference>
<comment type="subcellular location">
    <subcellularLocation>
        <location evidence="1">Membrane</location>
        <topology evidence="1">Multi-pass membrane protein</topology>
    </subcellularLocation>
</comment>
<dbReference type="InterPro" id="IPR017983">
    <property type="entry name" value="GPCR_2_secretin-like_CS"/>
</dbReference>
<feature type="transmembrane region" description="Helical" evidence="6">
    <location>
        <begin position="57"/>
        <end position="74"/>
    </location>
</feature>
<evidence type="ECO:0000256" key="3">
    <source>
        <dbReference type="ARBA" id="ARBA00022989"/>
    </source>
</evidence>
<dbReference type="PANTHER" id="PTHR45620">
    <property type="entry name" value="PDF RECEPTOR-LIKE PROTEIN-RELATED"/>
    <property type="match status" value="1"/>
</dbReference>
<dbReference type="PRINTS" id="PR00249">
    <property type="entry name" value="GPCRSECRETIN"/>
</dbReference>
<keyword evidence="9" id="KW-1185">Reference proteome</keyword>
<reference evidence="8 9" key="1">
    <citation type="submission" date="2023-03" db="EMBL/GenBank/DDBJ databases">
        <title>High-quality genome of Scylla paramamosain provides insights in environmental adaptation.</title>
        <authorList>
            <person name="Zhang L."/>
        </authorList>
    </citation>
    <scope>NUCLEOTIDE SEQUENCE [LARGE SCALE GENOMIC DNA]</scope>
    <source>
        <strain evidence="8">LZ_2023a</strain>
        <tissue evidence="8">Muscle</tissue>
    </source>
</reference>
<sequence>MLPSLTDVKEDLRFRQINRPSTLNDNFGQVLVKKLRSTNAQEVQPGLKLWLRAFRSLLVLMPLLGTPYVLLLLAPSRGTLAVVFAYARAIVLSTQGLVVTIIYCFLNSEVQDSISNHVERWKSTRDMPLTCTGAHPLKTLDPLENNTAGDSDRVLDTTLGPTQAANSSASSSSSAEEQQEGGTRGDALRVDQDLLPLFPPVFPVSSHSSTKSFAREGCGSVLQATTHAPRLFALGSVTTNFSSINTPFADTRP</sequence>
<proteinExistence type="predicted"/>
<protein>
    <recommendedName>
        <fullName evidence="7">G-protein coupled receptors family 2 profile 2 domain-containing protein</fullName>
    </recommendedName>
</protein>
<dbReference type="AlphaFoldDB" id="A0AAW0TU37"/>
<dbReference type="InterPro" id="IPR017981">
    <property type="entry name" value="GPCR_2-like_7TM"/>
</dbReference>
<feature type="transmembrane region" description="Helical" evidence="6">
    <location>
        <begin position="80"/>
        <end position="106"/>
    </location>
</feature>
<evidence type="ECO:0000256" key="4">
    <source>
        <dbReference type="ARBA" id="ARBA00023136"/>
    </source>
</evidence>
<dbReference type="GO" id="GO:0008528">
    <property type="term" value="F:G protein-coupled peptide receptor activity"/>
    <property type="evidence" value="ECO:0007669"/>
    <property type="project" value="TreeGrafter"/>
</dbReference>
<gene>
    <name evidence="8" type="ORF">O3P69_016987</name>
</gene>
<dbReference type="Gene3D" id="1.20.1070.10">
    <property type="entry name" value="Rhodopsin 7-helix transmembrane proteins"/>
    <property type="match status" value="1"/>
</dbReference>
<comment type="caution">
    <text evidence="8">The sequence shown here is derived from an EMBL/GenBank/DDBJ whole genome shotgun (WGS) entry which is preliminary data.</text>
</comment>
<dbReference type="InterPro" id="IPR000832">
    <property type="entry name" value="GPCR_2_secretin-like"/>
</dbReference>
<evidence type="ECO:0000256" key="6">
    <source>
        <dbReference type="SAM" id="Phobius"/>
    </source>
</evidence>
<dbReference type="Pfam" id="PF00002">
    <property type="entry name" value="7tm_2"/>
    <property type="match status" value="1"/>
</dbReference>
<feature type="region of interest" description="Disordered" evidence="5">
    <location>
        <begin position="134"/>
        <end position="185"/>
    </location>
</feature>
<dbReference type="GO" id="GO:0005886">
    <property type="term" value="C:plasma membrane"/>
    <property type="evidence" value="ECO:0007669"/>
    <property type="project" value="TreeGrafter"/>
</dbReference>
<evidence type="ECO:0000259" key="7">
    <source>
        <dbReference type="PROSITE" id="PS50261"/>
    </source>
</evidence>
<dbReference type="GO" id="GO:0017046">
    <property type="term" value="F:peptide hormone binding"/>
    <property type="evidence" value="ECO:0007669"/>
    <property type="project" value="TreeGrafter"/>
</dbReference>
<feature type="compositionally biased region" description="Low complexity" evidence="5">
    <location>
        <begin position="163"/>
        <end position="176"/>
    </location>
</feature>
<evidence type="ECO:0000256" key="1">
    <source>
        <dbReference type="ARBA" id="ARBA00004141"/>
    </source>
</evidence>
<evidence type="ECO:0000256" key="2">
    <source>
        <dbReference type="ARBA" id="ARBA00022692"/>
    </source>
</evidence>
<accession>A0AAW0TU37</accession>
<name>A0AAW0TU37_SCYPA</name>
<keyword evidence="2 6" id="KW-0812">Transmembrane</keyword>
<keyword evidence="4 6" id="KW-0472">Membrane</keyword>
<dbReference type="InterPro" id="IPR050332">
    <property type="entry name" value="GPCR_2"/>
</dbReference>
<dbReference type="Proteomes" id="UP001487740">
    <property type="component" value="Unassembled WGS sequence"/>
</dbReference>
<dbReference type="PROSITE" id="PS00650">
    <property type="entry name" value="G_PROTEIN_RECEP_F2_2"/>
    <property type="match status" value="1"/>
</dbReference>